<reference evidence="2 3" key="1">
    <citation type="submission" date="2020-07" db="EMBL/GenBank/DDBJ databases">
        <title>Halosimplex pelagicum sp. nov. and Halosimplex rubrum sp. nov., isolated from salted brown alga Laminaria, and emended description of the genus Halosimplex.</title>
        <authorList>
            <person name="Cui H."/>
        </authorList>
    </citation>
    <scope>NUCLEOTIDE SEQUENCE [LARGE SCALE GENOMIC DNA]</scope>
    <source>
        <strain evidence="2 3">R27</strain>
    </source>
</reference>
<dbReference type="Pfam" id="PF02852">
    <property type="entry name" value="Pyr_redox_dim"/>
    <property type="match status" value="1"/>
</dbReference>
<protein>
    <recommendedName>
        <fullName evidence="1">Pyridine nucleotide-disulphide oxidoreductase dimerisation domain-containing protein</fullName>
    </recommendedName>
</protein>
<proteinExistence type="predicted"/>
<sequence length="197" mass="20505">MLHGGRRGRIVTRSVSPAGVEWAGLTPGWPPARPPVTDGASRRRDGRVERFVGDDAVTAIETGDGRIPVDAVLVDEGVEPNAELAADAGIERGETARAADFDPVEETITTISRAHYYPGGSRIVAEMGADADDGRLLGAGLVGEEGCAHRINAAATALHTELTVAELADLDFGYSPPFGPVWDPVLTAAKAVDGDLA</sequence>
<evidence type="ECO:0000313" key="2">
    <source>
        <dbReference type="EMBL" id="QLH77281.1"/>
    </source>
</evidence>
<dbReference type="InterPro" id="IPR036188">
    <property type="entry name" value="FAD/NAD-bd_sf"/>
</dbReference>
<dbReference type="InterPro" id="IPR004099">
    <property type="entry name" value="Pyr_nucl-diS_OxRdtase_dimer"/>
</dbReference>
<accession>A0A7D5P296</accession>
<dbReference type="OrthoDB" id="27922at2157"/>
<dbReference type="Gene3D" id="3.50.50.60">
    <property type="entry name" value="FAD/NAD(P)-binding domain"/>
    <property type="match status" value="1"/>
</dbReference>
<evidence type="ECO:0000259" key="1">
    <source>
        <dbReference type="Pfam" id="PF02852"/>
    </source>
</evidence>
<dbReference type="SUPFAM" id="SSF51905">
    <property type="entry name" value="FAD/NAD(P)-binding domain"/>
    <property type="match status" value="1"/>
</dbReference>
<dbReference type="AlphaFoldDB" id="A0A7D5P296"/>
<name>A0A7D5P296_9EURY</name>
<evidence type="ECO:0000313" key="3">
    <source>
        <dbReference type="Proteomes" id="UP000509667"/>
    </source>
</evidence>
<dbReference type="EMBL" id="CP058910">
    <property type="protein sequence ID" value="QLH77281.1"/>
    <property type="molecule type" value="Genomic_DNA"/>
</dbReference>
<organism evidence="2 3">
    <name type="scientific">Halosimplex rubrum</name>
    <dbReference type="NCBI Taxonomy" id="869889"/>
    <lineage>
        <taxon>Archaea</taxon>
        <taxon>Methanobacteriati</taxon>
        <taxon>Methanobacteriota</taxon>
        <taxon>Stenosarchaea group</taxon>
        <taxon>Halobacteria</taxon>
        <taxon>Halobacteriales</taxon>
        <taxon>Haloarculaceae</taxon>
        <taxon>Halosimplex</taxon>
    </lineage>
</organism>
<feature type="domain" description="Pyridine nucleotide-disulphide oxidoreductase dimerisation" evidence="1">
    <location>
        <begin position="101"/>
        <end position="179"/>
    </location>
</feature>
<dbReference type="SUPFAM" id="SSF55424">
    <property type="entry name" value="FAD/NAD-linked reductases, dimerisation (C-terminal) domain"/>
    <property type="match status" value="1"/>
</dbReference>
<keyword evidence="3" id="KW-1185">Reference proteome</keyword>
<dbReference type="InterPro" id="IPR016156">
    <property type="entry name" value="FAD/NAD-linked_Rdtase_dimer_sf"/>
</dbReference>
<dbReference type="KEGG" id="hrr:HZS55_08240"/>
<dbReference type="Proteomes" id="UP000509667">
    <property type="component" value="Chromosome"/>
</dbReference>
<gene>
    <name evidence="2" type="ORF">HZS55_08240</name>
</gene>